<dbReference type="Gene3D" id="3.30.450.40">
    <property type="match status" value="1"/>
</dbReference>
<keyword evidence="2" id="KW-0238">DNA-binding</keyword>
<dbReference type="GO" id="GO:0045892">
    <property type="term" value="P:negative regulation of DNA-templated transcription"/>
    <property type="evidence" value="ECO:0007669"/>
    <property type="project" value="TreeGrafter"/>
</dbReference>
<dbReference type="Pfam" id="PF01614">
    <property type="entry name" value="IclR_C"/>
    <property type="match status" value="1"/>
</dbReference>
<dbReference type="EMBL" id="PHQP01000096">
    <property type="protein sequence ID" value="RAV33274.1"/>
    <property type="molecule type" value="Genomic_DNA"/>
</dbReference>
<evidence type="ECO:0000259" key="5">
    <source>
        <dbReference type="PROSITE" id="PS51078"/>
    </source>
</evidence>
<dbReference type="Pfam" id="PF09339">
    <property type="entry name" value="HTH_IclR"/>
    <property type="match status" value="1"/>
</dbReference>
<feature type="domain" description="HTH iclR-type" evidence="4">
    <location>
        <begin position="13"/>
        <end position="72"/>
    </location>
</feature>
<comment type="caution">
    <text evidence="6">The sequence shown here is derived from an EMBL/GenBank/DDBJ whole genome shotgun (WGS) entry which is preliminary data.</text>
</comment>
<dbReference type="InterPro" id="IPR011991">
    <property type="entry name" value="ArsR-like_HTH"/>
</dbReference>
<dbReference type="InterPro" id="IPR029016">
    <property type="entry name" value="GAF-like_dom_sf"/>
</dbReference>
<sequence>MGNNAEAPRTSGIQVLDRAVHILTAIADQPRTLTQLCEATQLPRATAHRIAVALEKHRLIARQPDGSWTSGPALADLTPSSRSRLELAAETYLPGLMAAVGESVQIYRIIGDERICIANAEPTTGLRDTVPVGHRMSLRAGSAAKVLVAYAPTPFQQAVLQQAAYTQEDLKRVAKEGIAESRAERDPSLASASVPLFDSHGAMIAALSVSGPVDRMGLHPAAQYGEALRETAARISEHIG</sequence>
<dbReference type="SUPFAM" id="SSF55781">
    <property type="entry name" value="GAF domain-like"/>
    <property type="match status" value="1"/>
</dbReference>
<dbReference type="PANTHER" id="PTHR30136:SF39">
    <property type="entry name" value="TRANSCRIPTIONAL REGULATORY PROTEIN"/>
    <property type="match status" value="1"/>
</dbReference>
<evidence type="ECO:0000256" key="1">
    <source>
        <dbReference type="ARBA" id="ARBA00023015"/>
    </source>
</evidence>
<accession>A0A364V9J0</accession>
<dbReference type="InterPro" id="IPR036388">
    <property type="entry name" value="WH-like_DNA-bd_sf"/>
</dbReference>
<dbReference type="AlphaFoldDB" id="A0A364V9J0"/>
<dbReference type="SUPFAM" id="SSF46785">
    <property type="entry name" value="Winged helix' DNA-binding domain"/>
    <property type="match status" value="1"/>
</dbReference>
<feature type="domain" description="IclR-ED" evidence="5">
    <location>
        <begin position="73"/>
        <end position="240"/>
    </location>
</feature>
<protein>
    <submittedName>
        <fullName evidence="6">IclR family transcriptional regulator</fullName>
    </submittedName>
</protein>
<dbReference type="CDD" id="cd00090">
    <property type="entry name" value="HTH_ARSR"/>
    <property type="match status" value="1"/>
</dbReference>
<dbReference type="OrthoDB" id="4319317at2"/>
<reference evidence="6 7" key="1">
    <citation type="journal article" date="2018" name="Syst. Appl. Microbiol.">
        <title>Corynebacterium heidelbergense sp. nov., isolated from the preen glands of Egyptian geese (Alopochen aegyptiacus).</title>
        <authorList>
            <person name="Braun M.S."/>
            <person name="Wang E."/>
            <person name="Zimmermann S."/>
            <person name="Wink M."/>
        </authorList>
    </citation>
    <scope>NUCLEOTIDE SEQUENCE [LARGE SCALE GENOMIC DNA]</scope>
    <source>
        <strain evidence="6 7">DSM 104638</strain>
    </source>
</reference>
<evidence type="ECO:0000256" key="2">
    <source>
        <dbReference type="ARBA" id="ARBA00023125"/>
    </source>
</evidence>
<dbReference type="PROSITE" id="PS51077">
    <property type="entry name" value="HTH_ICLR"/>
    <property type="match status" value="1"/>
</dbReference>
<dbReference type="InterPro" id="IPR005471">
    <property type="entry name" value="Tscrpt_reg_IclR_N"/>
</dbReference>
<dbReference type="Gene3D" id="1.10.10.10">
    <property type="entry name" value="Winged helix-like DNA-binding domain superfamily/Winged helix DNA-binding domain"/>
    <property type="match status" value="1"/>
</dbReference>
<name>A0A364V9J0_9CORY</name>
<evidence type="ECO:0000313" key="6">
    <source>
        <dbReference type="EMBL" id="RAV33274.1"/>
    </source>
</evidence>
<dbReference type="PROSITE" id="PS51078">
    <property type="entry name" value="ICLR_ED"/>
    <property type="match status" value="1"/>
</dbReference>
<proteinExistence type="predicted"/>
<keyword evidence="1" id="KW-0805">Transcription regulation</keyword>
<keyword evidence="3" id="KW-0804">Transcription</keyword>
<dbReference type="GO" id="GO:0003677">
    <property type="term" value="F:DNA binding"/>
    <property type="evidence" value="ECO:0007669"/>
    <property type="project" value="UniProtKB-KW"/>
</dbReference>
<dbReference type="Proteomes" id="UP000251047">
    <property type="component" value="Unassembled WGS sequence"/>
</dbReference>
<dbReference type="PANTHER" id="PTHR30136">
    <property type="entry name" value="HELIX-TURN-HELIX TRANSCRIPTIONAL REGULATOR, ICLR FAMILY"/>
    <property type="match status" value="1"/>
</dbReference>
<organism evidence="6 7">
    <name type="scientific">Corynebacterium heidelbergense</name>
    <dbReference type="NCBI Taxonomy" id="2055947"/>
    <lineage>
        <taxon>Bacteria</taxon>
        <taxon>Bacillati</taxon>
        <taxon>Actinomycetota</taxon>
        <taxon>Actinomycetes</taxon>
        <taxon>Mycobacteriales</taxon>
        <taxon>Corynebacteriaceae</taxon>
        <taxon>Corynebacterium</taxon>
    </lineage>
</organism>
<dbReference type="InterPro" id="IPR014757">
    <property type="entry name" value="Tscrpt_reg_IclR_C"/>
</dbReference>
<gene>
    <name evidence="6" type="ORF">CWC39_09380</name>
</gene>
<dbReference type="GO" id="GO:0003700">
    <property type="term" value="F:DNA-binding transcription factor activity"/>
    <property type="evidence" value="ECO:0007669"/>
    <property type="project" value="TreeGrafter"/>
</dbReference>
<dbReference type="InterPro" id="IPR050707">
    <property type="entry name" value="HTH_MetabolicPath_Reg"/>
</dbReference>
<evidence type="ECO:0000256" key="3">
    <source>
        <dbReference type="ARBA" id="ARBA00023163"/>
    </source>
</evidence>
<evidence type="ECO:0000259" key="4">
    <source>
        <dbReference type="PROSITE" id="PS51077"/>
    </source>
</evidence>
<evidence type="ECO:0000313" key="7">
    <source>
        <dbReference type="Proteomes" id="UP000251047"/>
    </source>
</evidence>
<dbReference type="SMART" id="SM00346">
    <property type="entry name" value="HTH_ICLR"/>
    <property type="match status" value="1"/>
</dbReference>
<dbReference type="InterPro" id="IPR036390">
    <property type="entry name" value="WH_DNA-bd_sf"/>
</dbReference>
<dbReference type="RefSeq" id="WP_112770211.1">
    <property type="nucleotide sequence ID" value="NZ_CP063191.1"/>
</dbReference>